<feature type="transmembrane region" description="Helical" evidence="1">
    <location>
        <begin position="193"/>
        <end position="214"/>
    </location>
</feature>
<sequence length="283" mass="30535">MARVTDPELGTTGDRVAAWLTRRLSSMLTVYLTVGLSVVWMVLGARGVLGFDPYPYPVLLFVGNVVQLLLIFVILVGQRTLSAAGERRSQQTYDDAQAILGECHRLQEHIDAQARMLNRAADPHDRLDPCDTAPIMIAPPQAVAPAESTRSRRIAAVLVQALGSTAAVVVTAVVVLGWMGLALVGVLPDPYPFPFLLFCSSLAQLVLMFVIMVGQDVLGEAQDRRVVETANHTAVVLQQCRHLRQHLVAQDELIMSLVAALPDDGAGAPAPRAHDDAGVSPRR</sequence>
<organism evidence="2 3">
    <name type="scientific">Actinomycetospora aurantiaca</name>
    <dbReference type="NCBI Taxonomy" id="3129233"/>
    <lineage>
        <taxon>Bacteria</taxon>
        <taxon>Bacillati</taxon>
        <taxon>Actinomycetota</taxon>
        <taxon>Actinomycetes</taxon>
        <taxon>Pseudonocardiales</taxon>
        <taxon>Pseudonocardiaceae</taxon>
        <taxon>Actinomycetospora</taxon>
    </lineage>
</organism>
<dbReference type="InterPro" id="IPR010406">
    <property type="entry name" value="DUF1003"/>
</dbReference>
<feature type="transmembrane region" description="Helical" evidence="1">
    <location>
        <begin position="28"/>
        <end position="48"/>
    </location>
</feature>
<proteinExistence type="predicted"/>
<feature type="transmembrane region" description="Helical" evidence="1">
    <location>
        <begin position="54"/>
        <end position="77"/>
    </location>
</feature>
<evidence type="ECO:0000256" key="1">
    <source>
        <dbReference type="SAM" id="Phobius"/>
    </source>
</evidence>
<gene>
    <name evidence="2" type="ORF">WCD74_16235</name>
</gene>
<evidence type="ECO:0000313" key="3">
    <source>
        <dbReference type="Proteomes" id="UP001385809"/>
    </source>
</evidence>
<dbReference type="RefSeq" id="WP_337695899.1">
    <property type="nucleotide sequence ID" value="NZ_JBBEGN010000007.1"/>
</dbReference>
<dbReference type="Proteomes" id="UP001385809">
    <property type="component" value="Unassembled WGS sequence"/>
</dbReference>
<keyword evidence="1" id="KW-0812">Transmembrane</keyword>
<accession>A0ABU8MPS7</accession>
<protein>
    <submittedName>
        <fullName evidence="2">DUF1003 domain-containing protein</fullName>
    </submittedName>
</protein>
<keyword evidence="3" id="KW-1185">Reference proteome</keyword>
<comment type="caution">
    <text evidence="2">The sequence shown here is derived from an EMBL/GenBank/DDBJ whole genome shotgun (WGS) entry which is preliminary data.</text>
</comment>
<name>A0ABU8MPS7_9PSEU</name>
<keyword evidence="1" id="KW-0472">Membrane</keyword>
<feature type="transmembrane region" description="Helical" evidence="1">
    <location>
        <begin position="157"/>
        <end position="181"/>
    </location>
</feature>
<dbReference type="EMBL" id="JBBEGN010000007">
    <property type="protein sequence ID" value="MEJ2869326.1"/>
    <property type="molecule type" value="Genomic_DNA"/>
</dbReference>
<keyword evidence="1" id="KW-1133">Transmembrane helix</keyword>
<dbReference type="Pfam" id="PF06210">
    <property type="entry name" value="DUF1003"/>
    <property type="match status" value="2"/>
</dbReference>
<reference evidence="2 3" key="1">
    <citation type="submission" date="2024-03" db="EMBL/GenBank/DDBJ databases">
        <title>Actinomycetospora sp. OC33-EN08, a novel actinomycete isolated from wild orchid (Aerides multiflora).</title>
        <authorList>
            <person name="Suriyachadkun C."/>
        </authorList>
    </citation>
    <scope>NUCLEOTIDE SEQUENCE [LARGE SCALE GENOMIC DNA]</scope>
    <source>
        <strain evidence="2 3">OC33-EN08</strain>
    </source>
</reference>
<evidence type="ECO:0000313" key="2">
    <source>
        <dbReference type="EMBL" id="MEJ2869326.1"/>
    </source>
</evidence>